<name>A0A9N9DTD5_9GLOM</name>
<evidence type="ECO:0000313" key="3">
    <source>
        <dbReference type="Proteomes" id="UP000789570"/>
    </source>
</evidence>
<dbReference type="InterPro" id="IPR022155">
    <property type="entry name" value="DUF3684"/>
</dbReference>
<dbReference type="OrthoDB" id="10031156at2759"/>
<feature type="domain" description="CUE" evidence="1">
    <location>
        <begin position="778"/>
        <end position="821"/>
    </location>
</feature>
<evidence type="ECO:0000259" key="1">
    <source>
        <dbReference type="PROSITE" id="PS51140"/>
    </source>
</evidence>
<comment type="caution">
    <text evidence="2">The sequence shown here is derived from an EMBL/GenBank/DDBJ whole genome shotgun (WGS) entry which is preliminary data.</text>
</comment>
<dbReference type="PANTHER" id="PTHR47839">
    <property type="entry name" value="DOMAIN PROTEIN, PUTATIVE (AFU_ORTHOLOGUE AFUA_6G04830)-RELATED"/>
    <property type="match status" value="1"/>
</dbReference>
<gene>
    <name evidence="2" type="ORF">FCALED_LOCUS10927</name>
</gene>
<feature type="non-terminal residue" evidence="2">
    <location>
        <position position="1"/>
    </location>
</feature>
<accession>A0A9N9DTD5</accession>
<reference evidence="2" key="1">
    <citation type="submission" date="2021-06" db="EMBL/GenBank/DDBJ databases">
        <authorList>
            <person name="Kallberg Y."/>
            <person name="Tangrot J."/>
            <person name="Rosling A."/>
        </authorList>
    </citation>
    <scope>NUCLEOTIDE SEQUENCE</scope>
    <source>
        <strain evidence="2">UK204</strain>
    </source>
</reference>
<evidence type="ECO:0000313" key="2">
    <source>
        <dbReference type="EMBL" id="CAG8648279.1"/>
    </source>
</evidence>
<sequence>MSYTSKRNKVDSNALTQFKQSAAVCIKGEYQTLSTICYVLNSGLIPPDAEIPDCVLPYNISKKFEDKNPKEIDCLKKYFQWVELSLVDWASFIIDHPDLEVNPTFAEKVHIILEKSLKDITQIDKDKIHGLFVHKKCISTTHSMKKPGETYIQDDDLFTDLPRINFKNRLDLQNLMKFFGIREVVEIQHILNCSCQENYDHMRIVKYLAELADNLQDDEWKRLMHAKIWPKNKQIDLQNNKIEDIKPKVQLYTARDLYIPLDLYRKFCLPTIEWKEKWDPNTKEAKFLIRVGLQEHPSLEKILELSASPREDCKKALKFFIDNFDDKYSIDYKADAINIAFLPCSEHSSYAKPSECFVKPDCAVMGFNVIHQEYQSIAGKLGLHQQPNHEELFKKLINNTPQTEAKAREIFEYLATQRDEFIPSEWITLSESKFIPTRNKDQPDIIYESPHGCFFKGQEKMGRMEEILGEFFTFINYGWKANEFLQKCGVENEPSSITIADLLVKKSIEIWDSIGCNAEIYEIILRKLFNDYNTIARNSKLIAEMREKPILLGFKQNSDSIDSHLAIAEDIYINDSMIYQEVCHLLTAPKDDDIELWYRDLGCKSLSESIKEKVNISGAIRETSSSHGLQEKLKERAHLFYKDYPKYMIKKDEEWFKKLQVKEIEQIEIEYLLKVKSKPKTKYETAYIERKKRENMDIFTLYVTSTPDYSDISRHIVKNIYKSHILRDIIYIHNILEAPYKANSKQQTLPPDFNKNINQEYEDDLYSPTIKTTSLDPKIEKLVSILQKMFLDCDPDYIRQCLVQENGDQLLVKNKLMEGNYLIFYQGTGSIDAYEKYFGLNFLDEGISHISKPDIIQDAFPISFKSFHPNLVSESQSNYCEVIPGLFVRFLDGIEFYVSKGIDHSNILSSCHTSLSHFVKMLKDLVKAFKLVPKSINVFFDDNTSSIVFNQNSLLFFNFKFYKAECSEIEAMSYWYMMFCHGLAHNFIRDHNFEHR</sequence>
<dbReference type="InterPro" id="IPR003892">
    <property type="entry name" value="CUE"/>
</dbReference>
<dbReference type="Proteomes" id="UP000789570">
    <property type="component" value="Unassembled WGS sequence"/>
</dbReference>
<dbReference type="GO" id="GO:0043130">
    <property type="term" value="F:ubiquitin binding"/>
    <property type="evidence" value="ECO:0007669"/>
    <property type="project" value="InterPro"/>
</dbReference>
<dbReference type="PANTHER" id="PTHR47839:SF1">
    <property type="entry name" value="DOMAIN PROTEIN, PUTATIVE (AFU_ORTHOLOGUE AFUA_6G04830)-RELATED"/>
    <property type="match status" value="1"/>
</dbReference>
<dbReference type="AlphaFoldDB" id="A0A9N9DTD5"/>
<organism evidence="2 3">
    <name type="scientific">Funneliformis caledonium</name>
    <dbReference type="NCBI Taxonomy" id="1117310"/>
    <lineage>
        <taxon>Eukaryota</taxon>
        <taxon>Fungi</taxon>
        <taxon>Fungi incertae sedis</taxon>
        <taxon>Mucoromycota</taxon>
        <taxon>Glomeromycotina</taxon>
        <taxon>Glomeromycetes</taxon>
        <taxon>Glomerales</taxon>
        <taxon>Glomeraceae</taxon>
        <taxon>Funneliformis</taxon>
    </lineage>
</organism>
<dbReference type="EMBL" id="CAJVPQ010004278">
    <property type="protein sequence ID" value="CAG8648279.1"/>
    <property type="molecule type" value="Genomic_DNA"/>
</dbReference>
<proteinExistence type="predicted"/>
<protein>
    <submittedName>
        <fullName evidence="2">9359_t:CDS:1</fullName>
    </submittedName>
</protein>
<dbReference type="PROSITE" id="PS51140">
    <property type="entry name" value="CUE"/>
    <property type="match status" value="1"/>
</dbReference>
<dbReference type="Pfam" id="PF12449">
    <property type="entry name" value="DUF3684"/>
    <property type="match status" value="1"/>
</dbReference>
<keyword evidence="3" id="KW-1185">Reference proteome</keyword>